<proteinExistence type="predicted"/>
<accession>A0A9X6XV12</accession>
<sequence>MNLLITLILLVNFVSPIILKQKYRWISIAITVFTLIGIAPLMLDLMIFKVDPESDMYGYVFMSYLTYPVIFALAIINIVMIVKQKKKKG</sequence>
<organism evidence="2 3">
    <name type="scientific">Bacillus cereus</name>
    <dbReference type="NCBI Taxonomy" id="1396"/>
    <lineage>
        <taxon>Bacteria</taxon>
        <taxon>Bacillati</taxon>
        <taxon>Bacillota</taxon>
        <taxon>Bacilli</taxon>
        <taxon>Bacillales</taxon>
        <taxon>Bacillaceae</taxon>
        <taxon>Bacillus</taxon>
        <taxon>Bacillus cereus group</taxon>
    </lineage>
</organism>
<dbReference type="AlphaFoldDB" id="A0A9X6XV12"/>
<name>A0A9X6XV12_BACCE</name>
<gene>
    <name evidence="2" type="ORF">CON36_34340</name>
</gene>
<evidence type="ECO:0000313" key="2">
    <source>
        <dbReference type="EMBL" id="PDZ94340.1"/>
    </source>
</evidence>
<evidence type="ECO:0000256" key="1">
    <source>
        <dbReference type="SAM" id="Phobius"/>
    </source>
</evidence>
<keyword evidence="1" id="KW-1133">Transmembrane helix</keyword>
<keyword evidence="1" id="KW-0472">Membrane</keyword>
<protein>
    <submittedName>
        <fullName evidence="2">Uncharacterized protein</fullName>
    </submittedName>
</protein>
<keyword evidence="1" id="KW-0812">Transmembrane</keyword>
<reference evidence="2 3" key="1">
    <citation type="submission" date="2017-09" db="EMBL/GenBank/DDBJ databases">
        <title>Large-scale bioinformatics analysis of Bacillus genomes uncovers conserved roles of natural products in bacterial physiology.</title>
        <authorList>
            <consortium name="Agbiome Team Llc"/>
            <person name="Bleich R.M."/>
            <person name="Grubbs K.J."/>
            <person name="Santa Maria K.C."/>
            <person name="Allen S.E."/>
            <person name="Farag S."/>
            <person name="Shank E.A."/>
            <person name="Bowers A."/>
        </authorList>
    </citation>
    <scope>NUCLEOTIDE SEQUENCE [LARGE SCALE GENOMIC DNA]</scope>
    <source>
        <strain evidence="2 3">AFS092789</strain>
    </source>
</reference>
<feature type="transmembrane region" description="Helical" evidence="1">
    <location>
        <begin position="59"/>
        <end position="82"/>
    </location>
</feature>
<dbReference type="Proteomes" id="UP000219922">
    <property type="component" value="Unassembled WGS sequence"/>
</dbReference>
<comment type="caution">
    <text evidence="2">The sequence shown here is derived from an EMBL/GenBank/DDBJ whole genome shotgun (WGS) entry which is preliminary data.</text>
</comment>
<feature type="transmembrane region" description="Helical" evidence="1">
    <location>
        <begin position="26"/>
        <end position="47"/>
    </location>
</feature>
<dbReference type="EMBL" id="NVMX01000209">
    <property type="protein sequence ID" value="PDZ94340.1"/>
    <property type="molecule type" value="Genomic_DNA"/>
</dbReference>
<evidence type="ECO:0000313" key="3">
    <source>
        <dbReference type="Proteomes" id="UP000219922"/>
    </source>
</evidence>